<accession>A0A4S4BRQ5</accession>
<dbReference type="EMBL" id="SSNT01000014">
    <property type="protein sequence ID" value="THF77683.1"/>
    <property type="molecule type" value="Genomic_DNA"/>
</dbReference>
<dbReference type="AlphaFoldDB" id="A0A4S4BRQ5"/>
<evidence type="ECO:0000259" key="1">
    <source>
        <dbReference type="Pfam" id="PF01796"/>
    </source>
</evidence>
<feature type="domain" description="ChsH2 C-terminal OB-fold" evidence="1">
    <location>
        <begin position="57"/>
        <end position="122"/>
    </location>
</feature>
<dbReference type="SUPFAM" id="SSF50249">
    <property type="entry name" value="Nucleic acid-binding proteins"/>
    <property type="match status" value="1"/>
</dbReference>
<protein>
    <submittedName>
        <fullName evidence="3">Zn-ribbon domain-containing OB-fold protein</fullName>
    </submittedName>
</protein>
<evidence type="ECO:0000313" key="4">
    <source>
        <dbReference type="Proteomes" id="UP000310334"/>
    </source>
</evidence>
<dbReference type="InterPro" id="IPR022002">
    <property type="entry name" value="ChsH2_Znr"/>
</dbReference>
<comment type="caution">
    <text evidence="3">The sequence shown here is derived from an EMBL/GenBank/DDBJ whole genome shotgun (WGS) entry which is preliminary data.</text>
</comment>
<dbReference type="Proteomes" id="UP000310334">
    <property type="component" value="Unassembled WGS sequence"/>
</dbReference>
<gene>
    <name evidence="3" type="ORF">E6W99_18475</name>
</gene>
<proteinExistence type="predicted"/>
<sequence length="140" mass="16116">MHESSGKNFPQPTVETARFWEGCLEHKLLIQKCSDCHHCQFYPRLMCTKCSSRKVEWMKASGRGKVMSFTIVHRAISKAYLSDVPYVVAIIELEEGPTMMSNIVQCEPKAVEIGMEVEVVFENWSDTITMPKFSPFYKEK</sequence>
<dbReference type="RefSeq" id="WP_136356545.1">
    <property type="nucleotide sequence ID" value="NZ_CP046266.1"/>
</dbReference>
<dbReference type="Pfam" id="PF12172">
    <property type="entry name" value="zf-ChsH2"/>
    <property type="match status" value="1"/>
</dbReference>
<dbReference type="PANTHER" id="PTHR34075">
    <property type="entry name" value="BLR3430 PROTEIN"/>
    <property type="match status" value="1"/>
</dbReference>
<evidence type="ECO:0000313" key="3">
    <source>
        <dbReference type="EMBL" id="THF77683.1"/>
    </source>
</evidence>
<dbReference type="InterPro" id="IPR012340">
    <property type="entry name" value="NA-bd_OB-fold"/>
</dbReference>
<evidence type="ECO:0000259" key="2">
    <source>
        <dbReference type="Pfam" id="PF12172"/>
    </source>
</evidence>
<name>A0A4S4BRQ5_9BACI</name>
<dbReference type="PANTHER" id="PTHR34075:SF5">
    <property type="entry name" value="BLR3430 PROTEIN"/>
    <property type="match status" value="1"/>
</dbReference>
<dbReference type="Pfam" id="PF01796">
    <property type="entry name" value="OB_ChsH2_C"/>
    <property type="match status" value="1"/>
</dbReference>
<dbReference type="OrthoDB" id="9785144at2"/>
<feature type="domain" description="ChsH2 rubredoxin-like zinc ribbon" evidence="2">
    <location>
        <begin position="20"/>
        <end position="56"/>
    </location>
</feature>
<reference evidence="3 4" key="1">
    <citation type="submission" date="2019-04" db="EMBL/GenBank/DDBJ databases">
        <title>Bacillus sediminilitoris sp. nov., isolated from a tidal flat sediment on the East China Sea.</title>
        <authorList>
            <person name="Wei Y."/>
            <person name="Mao H."/>
            <person name="Fang J."/>
        </authorList>
    </citation>
    <scope>NUCLEOTIDE SEQUENCE [LARGE SCALE GENOMIC DNA]</scope>
    <source>
        <strain evidence="3 4">DSL-17</strain>
    </source>
</reference>
<organism evidence="3 4">
    <name type="scientific">Metabacillus sediminilitoris</name>
    <dbReference type="NCBI Taxonomy" id="2567941"/>
    <lineage>
        <taxon>Bacteria</taxon>
        <taxon>Bacillati</taxon>
        <taxon>Bacillota</taxon>
        <taxon>Bacilli</taxon>
        <taxon>Bacillales</taxon>
        <taxon>Bacillaceae</taxon>
        <taxon>Metabacillus</taxon>
    </lineage>
</organism>
<dbReference type="InterPro" id="IPR052513">
    <property type="entry name" value="Thioester_dehydratase-like"/>
</dbReference>
<dbReference type="Gene3D" id="6.10.30.10">
    <property type="match status" value="1"/>
</dbReference>
<dbReference type="InterPro" id="IPR002878">
    <property type="entry name" value="ChsH2_C"/>
</dbReference>
<keyword evidence="4" id="KW-1185">Reference proteome</keyword>